<dbReference type="EMBL" id="WJNH01000003">
    <property type="protein sequence ID" value="MRG85897.1"/>
    <property type="molecule type" value="Genomic_DNA"/>
</dbReference>
<protein>
    <submittedName>
        <fullName evidence="2">Uncharacterized protein</fullName>
    </submittedName>
</protein>
<evidence type="ECO:0000313" key="2">
    <source>
        <dbReference type="EMBL" id="MRG85897.1"/>
    </source>
</evidence>
<sequence length="159" mass="18967">MSLLLFGLFRYFFGRKKFSIFFIIAFLVLLGLEGLLGIWIYQVTNEISTFQIILVIFVLYACTFGIFDFLKLDRWMRTKIGQWRGVELLTDKDYRIMERAKDPKYIARKYRYSAMIHLIIFVTVQSIFWMYGTDSFDEMLTYLTDFSWIEAGDLKAEDT</sequence>
<feature type="transmembrane region" description="Helical" evidence="1">
    <location>
        <begin position="20"/>
        <end position="41"/>
    </location>
</feature>
<proteinExistence type="predicted"/>
<reference evidence="2 3" key="1">
    <citation type="submission" date="2019-11" db="EMBL/GenBank/DDBJ databases">
        <authorList>
            <person name="Li J."/>
        </authorList>
    </citation>
    <scope>NUCLEOTIDE SEQUENCE [LARGE SCALE GENOMIC DNA]</scope>
    <source>
        <strain evidence="2 3">J4</strain>
    </source>
</reference>
<evidence type="ECO:0000313" key="3">
    <source>
        <dbReference type="Proteomes" id="UP000480185"/>
    </source>
</evidence>
<dbReference type="AlphaFoldDB" id="A0A6G1X4M4"/>
<comment type="caution">
    <text evidence="2">The sequence shown here is derived from an EMBL/GenBank/DDBJ whole genome shotgun (WGS) entry which is preliminary data.</text>
</comment>
<accession>A0A6G1X4M4</accession>
<keyword evidence="1" id="KW-0812">Transmembrane</keyword>
<feature type="transmembrane region" description="Helical" evidence="1">
    <location>
        <begin position="114"/>
        <end position="132"/>
    </location>
</feature>
<gene>
    <name evidence="2" type="ORF">GH754_06040</name>
</gene>
<name>A0A6G1X4M4_9BACI</name>
<feature type="transmembrane region" description="Helical" evidence="1">
    <location>
        <begin position="47"/>
        <end position="70"/>
    </location>
</feature>
<keyword evidence="1" id="KW-1133">Transmembrane helix</keyword>
<dbReference type="Proteomes" id="UP000480185">
    <property type="component" value="Unassembled WGS sequence"/>
</dbReference>
<evidence type="ECO:0000256" key="1">
    <source>
        <dbReference type="SAM" id="Phobius"/>
    </source>
</evidence>
<keyword evidence="1" id="KW-0472">Membrane</keyword>
<organism evidence="2 3">
    <name type="scientific">Salinibacillus xinjiangensis</name>
    <dbReference type="NCBI Taxonomy" id="1229268"/>
    <lineage>
        <taxon>Bacteria</taxon>
        <taxon>Bacillati</taxon>
        <taxon>Bacillota</taxon>
        <taxon>Bacilli</taxon>
        <taxon>Bacillales</taxon>
        <taxon>Bacillaceae</taxon>
        <taxon>Salinibacillus</taxon>
    </lineage>
</organism>
<keyword evidence="3" id="KW-1185">Reference proteome</keyword>